<dbReference type="FunFam" id="2.60.120.10:FF:000034">
    <property type="entry name" value="Homogentisate 1,2-dioxygenase"/>
    <property type="match status" value="1"/>
</dbReference>
<evidence type="ECO:0000259" key="13">
    <source>
        <dbReference type="Pfam" id="PF04209"/>
    </source>
</evidence>
<comment type="pathway">
    <text evidence="2">Amino-acid degradation; L-phenylalanine degradation; acetoacetate and fumarate from L-phenylalanine: step 4/6.</text>
</comment>
<keyword evidence="9 12" id="KW-0408">Iron</keyword>
<evidence type="ECO:0000256" key="3">
    <source>
        <dbReference type="ARBA" id="ARBA00007757"/>
    </source>
</evidence>
<dbReference type="InterPro" id="IPR046451">
    <property type="entry name" value="HgmA_C"/>
</dbReference>
<feature type="binding site" evidence="12">
    <location>
        <position position="367"/>
    </location>
    <ligand>
        <name>homogentisate</name>
        <dbReference type="ChEBI" id="CHEBI:16169"/>
    </ligand>
</feature>
<feature type="domain" description="Homogentisate 1,2-dioxygenase C-terminal" evidence="13">
    <location>
        <begin position="307"/>
        <end position="459"/>
    </location>
</feature>
<dbReference type="AlphaFoldDB" id="A0A3N4I3A9"/>
<dbReference type="GO" id="GO:0005737">
    <property type="term" value="C:cytoplasm"/>
    <property type="evidence" value="ECO:0007669"/>
    <property type="project" value="TreeGrafter"/>
</dbReference>
<comment type="similarity">
    <text evidence="3">Belongs to the homogentisate dioxygenase family.</text>
</comment>
<feature type="binding site" evidence="12">
    <location>
        <position position="397"/>
    </location>
    <ligand>
        <name>homogentisate</name>
        <dbReference type="ChEBI" id="CHEBI:16169"/>
    </ligand>
</feature>
<reference evidence="15 16" key="1">
    <citation type="journal article" date="2018" name="Nat. Ecol. Evol.">
        <title>Pezizomycetes genomes reveal the molecular basis of ectomycorrhizal truffle lifestyle.</title>
        <authorList>
            <person name="Murat C."/>
            <person name="Payen T."/>
            <person name="Noel B."/>
            <person name="Kuo A."/>
            <person name="Morin E."/>
            <person name="Chen J."/>
            <person name="Kohler A."/>
            <person name="Krizsan K."/>
            <person name="Balestrini R."/>
            <person name="Da Silva C."/>
            <person name="Montanini B."/>
            <person name="Hainaut M."/>
            <person name="Levati E."/>
            <person name="Barry K.W."/>
            <person name="Belfiori B."/>
            <person name="Cichocki N."/>
            <person name="Clum A."/>
            <person name="Dockter R.B."/>
            <person name="Fauchery L."/>
            <person name="Guy J."/>
            <person name="Iotti M."/>
            <person name="Le Tacon F."/>
            <person name="Lindquist E.A."/>
            <person name="Lipzen A."/>
            <person name="Malagnac F."/>
            <person name="Mello A."/>
            <person name="Molinier V."/>
            <person name="Miyauchi S."/>
            <person name="Poulain J."/>
            <person name="Riccioni C."/>
            <person name="Rubini A."/>
            <person name="Sitrit Y."/>
            <person name="Splivallo R."/>
            <person name="Traeger S."/>
            <person name="Wang M."/>
            <person name="Zifcakova L."/>
            <person name="Wipf D."/>
            <person name="Zambonelli A."/>
            <person name="Paolocci F."/>
            <person name="Nowrousian M."/>
            <person name="Ottonello S."/>
            <person name="Baldrian P."/>
            <person name="Spatafora J.W."/>
            <person name="Henrissat B."/>
            <person name="Nagy L.G."/>
            <person name="Aury J.M."/>
            <person name="Wincker P."/>
            <person name="Grigoriev I.V."/>
            <person name="Bonfante P."/>
            <person name="Martin F.M."/>
        </authorList>
    </citation>
    <scope>NUCLEOTIDE SEQUENCE [LARGE SCALE GENOMIC DNA]</scope>
    <source>
        <strain evidence="15 16">RN42</strain>
    </source>
</reference>
<evidence type="ECO:0000256" key="7">
    <source>
        <dbReference type="ARBA" id="ARBA00022964"/>
    </source>
</evidence>
<name>A0A3N4I3A9_ASCIM</name>
<sequence>MNNKASRFDVDGKPLGEFDVADPYKYISGFGGFKESEALPDTLPVGQNSPLNPAHGLYTEKFSGSAFTAPRHENLQTWLYRILPSSSQPTHKESPIQPFDSLDSLVFSPNQNRWPPFPSTITDSTEPGQDTFPYGLKLVCGNGNPTTKDGFAIYTYGFTGDMHEHKQAFSSSDGDLLILPRTGDLNIHTELGNLYVRPNELVLLPRGLKFSISSHLSSVIPAAGYCLELFQGHFTLPSLGAIGSSGLANPRDFLTPVASFDSSPTPDWTLLTKFSQRLWLSSKPSPTPFNVVAWHGSYYPYKYALTKFSPIGALLFDHPDPSIFTVLTAPATTPGTGVVDFAIFSERWLVGENTFRPPWFHRNNMSEFMGLLGGEYDGKAKGFLPGGGSLHNCMSGHGPDKGAFEKEYERDTEDAVKVGEQGIAFMWESERVMGVSPWALETQEEAYVEESWGALERKFVMPSGVKSSVGFGTGKKGDFGADF</sequence>
<dbReference type="InterPro" id="IPR046452">
    <property type="entry name" value="HgmA_N"/>
</dbReference>
<feature type="domain" description="Homogentisate 1,2-dioxygenase N-terminal" evidence="14">
    <location>
        <begin position="25"/>
        <end position="305"/>
    </location>
</feature>
<dbReference type="GO" id="GO:0046872">
    <property type="term" value="F:metal ion binding"/>
    <property type="evidence" value="ECO:0007669"/>
    <property type="project" value="UniProtKB-KW"/>
</dbReference>
<proteinExistence type="inferred from homology"/>
<keyword evidence="7 15" id="KW-0223">Dioxygenase</keyword>
<dbReference type="OrthoDB" id="1689029at2759"/>
<evidence type="ECO:0000256" key="4">
    <source>
        <dbReference type="ARBA" id="ARBA00013127"/>
    </source>
</evidence>
<evidence type="ECO:0000256" key="11">
    <source>
        <dbReference type="PIRSR" id="PIRSR605708-1"/>
    </source>
</evidence>
<evidence type="ECO:0000256" key="2">
    <source>
        <dbReference type="ARBA" id="ARBA00004704"/>
    </source>
</evidence>
<dbReference type="STRING" id="1160509.A0A3N4I3A9"/>
<dbReference type="InterPro" id="IPR005708">
    <property type="entry name" value="Homogentis_dOase"/>
</dbReference>
<keyword evidence="5 12" id="KW-0479">Metal-binding</keyword>
<dbReference type="PANTHER" id="PTHR11056:SF0">
    <property type="entry name" value="HOMOGENTISATE 1,2-DIOXYGENASE"/>
    <property type="match status" value="1"/>
</dbReference>
<evidence type="ECO:0000256" key="12">
    <source>
        <dbReference type="PIRSR" id="PIRSR605708-2"/>
    </source>
</evidence>
<dbReference type="EC" id="1.13.11.5" evidence="4"/>
<dbReference type="EMBL" id="ML119708">
    <property type="protein sequence ID" value="RPA78701.1"/>
    <property type="molecule type" value="Genomic_DNA"/>
</dbReference>
<evidence type="ECO:0000256" key="8">
    <source>
        <dbReference type="ARBA" id="ARBA00023002"/>
    </source>
</evidence>
<dbReference type="Pfam" id="PF04209">
    <property type="entry name" value="HgmA_C"/>
    <property type="match status" value="1"/>
</dbReference>
<keyword evidence="8" id="KW-0560">Oxidoreductase</keyword>
<dbReference type="UniPathway" id="UPA00139">
    <property type="reaction ID" value="UER00339"/>
</dbReference>
<dbReference type="GO" id="GO:0006559">
    <property type="term" value="P:L-phenylalanine catabolic process"/>
    <property type="evidence" value="ECO:0007669"/>
    <property type="project" value="UniProtKB-UniPathway"/>
</dbReference>
<organism evidence="15 16">
    <name type="scientific">Ascobolus immersus RN42</name>
    <dbReference type="NCBI Taxonomy" id="1160509"/>
    <lineage>
        <taxon>Eukaryota</taxon>
        <taxon>Fungi</taxon>
        <taxon>Dikarya</taxon>
        <taxon>Ascomycota</taxon>
        <taxon>Pezizomycotina</taxon>
        <taxon>Pezizomycetes</taxon>
        <taxon>Pezizales</taxon>
        <taxon>Ascobolaceae</taxon>
        <taxon>Ascobolus</taxon>
    </lineage>
</organism>
<evidence type="ECO:0000256" key="6">
    <source>
        <dbReference type="ARBA" id="ARBA00022878"/>
    </source>
</evidence>
<evidence type="ECO:0000256" key="10">
    <source>
        <dbReference type="ARBA" id="ARBA00023232"/>
    </source>
</evidence>
<keyword evidence="6" id="KW-0828">Tyrosine catabolism</keyword>
<dbReference type="Gene3D" id="2.60.120.10">
    <property type="entry name" value="Jelly Rolls"/>
    <property type="match status" value="1"/>
</dbReference>
<feature type="active site" description="Proton acceptor" evidence="11">
    <location>
        <position position="318"/>
    </location>
</feature>
<dbReference type="InterPro" id="IPR014710">
    <property type="entry name" value="RmlC-like_jellyroll"/>
</dbReference>
<comment type="cofactor">
    <cofactor evidence="1 12">
        <name>Fe cation</name>
        <dbReference type="ChEBI" id="CHEBI:24875"/>
    </cofactor>
</comment>
<evidence type="ECO:0000256" key="9">
    <source>
        <dbReference type="ARBA" id="ARBA00023004"/>
    </source>
</evidence>
<evidence type="ECO:0000256" key="5">
    <source>
        <dbReference type="ARBA" id="ARBA00022723"/>
    </source>
</evidence>
<evidence type="ECO:0000259" key="14">
    <source>
        <dbReference type="Pfam" id="PF20510"/>
    </source>
</evidence>
<dbReference type="GO" id="GO:0006572">
    <property type="term" value="P:L-tyrosine catabolic process"/>
    <property type="evidence" value="ECO:0007669"/>
    <property type="project" value="UniProtKB-KW"/>
</dbReference>
<accession>A0A3N4I3A9</accession>
<evidence type="ECO:0000256" key="1">
    <source>
        <dbReference type="ARBA" id="ARBA00001962"/>
    </source>
</evidence>
<feature type="binding site" evidence="12">
    <location>
        <position position="361"/>
    </location>
    <ligand>
        <name>Fe cation</name>
        <dbReference type="ChEBI" id="CHEBI:24875"/>
    </ligand>
</feature>
<evidence type="ECO:0000313" key="15">
    <source>
        <dbReference type="EMBL" id="RPA78701.1"/>
    </source>
</evidence>
<keyword evidence="16" id="KW-1185">Reference proteome</keyword>
<gene>
    <name evidence="15" type="ORF">BJ508DRAFT_241260</name>
</gene>
<dbReference type="Proteomes" id="UP000275078">
    <property type="component" value="Unassembled WGS sequence"/>
</dbReference>
<dbReference type="GO" id="GO:0004411">
    <property type="term" value="F:homogentisate 1,2-dioxygenase activity"/>
    <property type="evidence" value="ECO:0007669"/>
    <property type="project" value="UniProtKB-EC"/>
</dbReference>
<dbReference type="PANTHER" id="PTHR11056">
    <property type="entry name" value="HOMOGENTISATE 1,2-DIOXYGENASE"/>
    <property type="match status" value="1"/>
</dbReference>
<feature type="binding site" evidence="12">
    <location>
        <position position="397"/>
    </location>
    <ligand>
        <name>Fe cation</name>
        <dbReference type="ChEBI" id="CHEBI:24875"/>
    </ligand>
</feature>
<evidence type="ECO:0000313" key="16">
    <source>
        <dbReference type="Proteomes" id="UP000275078"/>
    </source>
</evidence>
<dbReference type="InterPro" id="IPR011051">
    <property type="entry name" value="RmlC_Cupin_sf"/>
</dbReference>
<protein>
    <recommendedName>
        <fullName evidence="4">homogentisate 1,2-dioxygenase</fullName>
        <ecNumber evidence="4">1.13.11.5</ecNumber>
    </recommendedName>
</protein>
<feature type="binding site" evidence="12">
    <location>
        <position position="376"/>
    </location>
    <ligand>
        <name>homogentisate</name>
        <dbReference type="ChEBI" id="CHEBI:16169"/>
    </ligand>
</feature>
<keyword evidence="10" id="KW-0585">Phenylalanine catabolism</keyword>
<dbReference type="Pfam" id="PF20510">
    <property type="entry name" value="HgmA_N"/>
    <property type="match status" value="1"/>
</dbReference>
<dbReference type="SUPFAM" id="SSF51182">
    <property type="entry name" value="RmlC-like cupins"/>
    <property type="match status" value="1"/>
</dbReference>